<accession>A0A5J6N0R0</accession>
<dbReference type="KEGG" id="hadh:FRZ61_29920"/>
<dbReference type="PANTHER" id="PTHR33705">
    <property type="entry name" value="PHOSPHOCARRIER PROTEIN HPR"/>
    <property type="match status" value="1"/>
</dbReference>
<evidence type="ECO:0000256" key="2">
    <source>
        <dbReference type="ARBA" id="ARBA00020422"/>
    </source>
</evidence>
<comment type="function">
    <text evidence="1">General (non sugar-specific) component of the phosphoenolpyruvate-dependent sugar phosphotransferase system (sugar PTS). This major carbohydrate active-transport system catalyzes the phosphorylation of incoming sugar substrates concomitantly with their translocation across the cell membrane. The phosphoryl group from phosphoenolpyruvate (PEP) is transferred to the phosphoryl carrier protein HPr by enzyme I. Phospho-HPr then transfers it to the PTS EIIA domain.</text>
</comment>
<gene>
    <name evidence="7" type="ORF">FRZ61_29920</name>
</gene>
<evidence type="ECO:0000256" key="1">
    <source>
        <dbReference type="ARBA" id="ARBA00003681"/>
    </source>
</evidence>
<evidence type="ECO:0000256" key="3">
    <source>
        <dbReference type="ARBA" id="ARBA00022448"/>
    </source>
</evidence>
<dbReference type="InterPro" id="IPR001020">
    <property type="entry name" value="PTS_HPr_His_P_site"/>
</dbReference>
<dbReference type="PROSITE" id="PS00369">
    <property type="entry name" value="PTS_HPR_HIS"/>
    <property type="match status" value="1"/>
</dbReference>
<evidence type="ECO:0000256" key="4">
    <source>
        <dbReference type="ARBA" id="ARBA00022597"/>
    </source>
</evidence>
<dbReference type="InterPro" id="IPR050399">
    <property type="entry name" value="HPr"/>
</dbReference>
<feature type="domain" description="HPr" evidence="6">
    <location>
        <begin position="11"/>
        <end position="100"/>
    </location>
</feature>
<dbReference type="Pfam" id="PF00381">
    <property type="entry name" value="PTS-HPr"/>
    <property type="match status" value="1"/>
</dbReference>
<dbReference type="Proteomes" id="UP000325797">
    <property type="component" value="Chromosome"/>
</dbReference>
<evidence type="ECO:0000256" key="5">
    <source>
        <dbReference type="ARBA" id="ARBA00033055"/>
    </source>
</evidence>
<sequence>MTVPRPAMADATERSIVITHQVGLHARPSVKLTKLAKSFDADIRVRGEGTEDWVDAKSIVRVMGLKLREGTTIFFKADGPDAAQALDALVGLVERDFDEHAA</sequence>
<reference evidence="7 8" key="1">
    <citation type="submission" date="2019-08" db="EMBL/GenBank/DDBJ databases">
        <title>Hyperibacter terrae gen. nov., sp. nov. and Hyperibacter viscosus sp. nov., two new members in the family Rhodospirillaceae isolated from the rhizosphere of Hypericum perforatum.</title>
        <authorList>
            <person name="Noviana Z."/>
        </authorList>
    </citation>
    <scope>NUCLEOTIDE SEQUENCE [LARGE SCALE GENOMIC DNA]</scope>
    <source>
        <strain evidence="7 8">R5959</strain>
    </source>
</reference>
<dbReference type="SUPFAM" id="SSF55594">
    <property type="entry name" value="HPr-like"/>
    <property type="match status" value="1"/>
</dbReference>
<evidence type="ECO:0000259" key="6">
    <source>
        <dbReference type="PROSITE" id="PS51350"/>
    </source>
</evidence>
<dbReference type="AlphaFoldDB" id="A0A5J6N0R0"/>
<keyword evidence="3" id="KW-0813">Transport</keyword>
<dbReference type="PROSITE" id="PS51350">
    <property type="entry name" value="PTS_HPR_DOM"/>
    <property type="match status" value="1"/>
</dbReference>
<dbReference type="EMBL" id="CP042582">
    <property type="protein sequence ID" value="QEX23057.1"/>
    <property type="molecule type" value="Genomic_DNA"/>
</dbReference>
<keyword evidence="4" id="KW-0762">Sugar transport</keyword>
<dbReference type="InterPro" id="IPR035895">
    <property type="entry name" value="HPr-like_sf"/>
</dbReference>
<dbReference type="Gene3D" id="3.30.1340.10">
    <property type="entry name" value="HPr-like"/>
    <property type="match status" value="1"/>
</dbReference>
<name>A0A5J6N0R0_9PROT</name>
<dbReference type="PANTHER" id="PTHR33705:SF1">
    <property type="entry name" value="PHOSPHOCARRIER PROTEIN HPR"/>
    <property type="match status" value="1"/>
</dbReference>
<dbReference type="InterPro" id="IPR000032">
    <property type="entry name" value="HPr-like"/>
</dbReference>
<dbReference type="CDD" id="cd00367">
    <property type="entry name" value="PTS-HPr_like"/>
    <property type="match status" value="1"/>
</dbReference>
<organism evidence="7 8">
    <name type="scientific">Hypericibacter adhaerens</name>
    <dbReference type="NCBI Taxonomy" id="2602016"/>
    <lineage>
        <taxon>Bacteria</taxon>
        <taxon>Pseudomonadati</taxon>
        <taxon>Pseudomonadota</taxon>
        <taxon>Alphaproteobacteria</taxon>
        <taxon>Rhodospirillales</taxon>
        <taxon>Dongiaceae</taxon>
        <taxon>Hypericibacter</taxon>
    </lineage>
</organism>
<keyword evidence="8" id="KW-1185">Reference proteome</keyword>
<dbReference type="NCBIfam" id="TIGR01003">
    <property type="entry name" value="PTS_HPr_family"/>
    <property type="match status" value="1"/>
</dbReference>
<evidence type="ECO:0000313" key="8">
    <source>
        <dbReference type="Proteomes" id="UP000325797"/>
    </source>
</evidence>
<evidence type="ECO:0000313" key="7">
    <source>
        <dbReference type="EMBL" id="QEX23057.1"/>
    </source>
</evidence>
<proteinExistence type="predicted"/>
<protein>
    <recommendedName>
        <fullName evidence="2">Phosphocarrier protein HPr</fullName>
    </recommendedName>
    <alternativeName>
        <fullName evidence="5">Histidine-containing protein</fullName>
    </alternativeName>
</protein>
<dbReference type="PRINTS" id="PR00107">
    <property type="entry name" value="PHOSPHOCPHPR"/>
</dbReference>